<dbReference type="AlphaFoldDB" id="A0A8S3XNZ5"/>
<reference evidence="2" key="1">
    <citation type="submission" date="2021-04" db="EMBL/GenBank/DDBJ databases">
        <authorList>
            <person name="Tunstrom K."/>
        </authorList>
    </citation>
    <scope>NUCLEOTIDE SEQUENCE</scope>
</reference>
<comment type="caution">
    <text evidence="2">The sequence shown here is derived from an EMBL/GenBank/DDBJ whole genome shotgun (WGS) entry which is preliminary data.</text>
</comment>
<dbReference type="Proteomes" id="UP000691718">
    <property type="component" value="Unassembled WGS sequence"/>
</dbReference>
<feature type="region of interest" description="Disordered" evidence="1">
    <location>
        <begin position="120"/>
        <end position="140"/>
    </location>
</feature>
<name>A0A8S3XNZ5_PARAO</name>
<sequence>MLHARRRLHAARHARPRHRRDIRALREYAAPLHTVHATCYMPAAGFTQRATLDPDTDEIFVLSVSTQPHYTLYTLHATYMPAAGFTQRATLDPDTDEIFVLSVSTQPHYTLYTLHATCPPPASRSAPRSTPTPTRYSCSQ</sequence>
<evidence type="ECO:0000313" key="2">
    <source>
        <dbReference type="EMBL" id="CAG5036143.1"/>
    </source>
</evidence>
<protein>
    <submittedName>
        <fullName evidence="2">(apollo) hypothetical protein</fullName>
    </submittedName>
</protein>
<keyword evidence="3" id="KW-1185">Reference proteome</keyword>
<dbReference type="EMBL" id="CAJQZP010001279">
    <property type="protein sequence ID" value="CAG5036143.1"/>
    <property type="molecule type" value="Genomic_DNA"/>
</dbReference>
<evidence type="ECO:0000256" key="1">
    <source>
        <dbReference type="SAM" id="MobiDB-lite"/>
    </source>
</evidence>
<accession>A0A8S3XNZ5</accession>
<organism evidence="2 3">
    <name type="scientific">Parnassius apollo</name>
    <name type="common">Apollo butterfly</name>
    <name type="synonym">Papilio apollo</name>
    <dbReference type="NCBI Taxonomy" id="110799"/>
    <lineage>
        <taxon>Eukaryota</taxon>
        <taxon>Metazoa</taxon>
        <taxon>Ecdysozoa</taxon>
        <taxon>Arthropoda</taxon>
        <taxon>Hexapoda</taxon>
        <taxon>Insecta</taxon>
        <taxon>Pterygota</taxon>
        <taxon>Neoptera</taxon>
        <taxon>Endopterygota</taxon>
        <taxon>Lepidoptera</taxon>
        <taxon>Glossata</taxon>
        <taxon>Ditrysia</taxon>
        <taxon>Papilionoidea</taxon>
        <taxon>Papilionidae</taxon>
        <taxon>Parnassiinae</taxon>
        <taxon>Parnassini</taxon>
        <taxon>Parnassius</taxon>
        <taxon>Parnassius</taxon>
    </lineage>
</organism>
<proteinExistence type="predicted"/>
<evidence type="ECO:0000313" key="3">
    <source>
        <dbReference type="Proteomes" id="UP000691718"/>
    </source>
</evidence>
<gene>
    <name evidence="2" type="ORF">PAPOLLO_LOCUS20747</name>
</gene>
<feature type="compositionally biased region" description="Low complexity" evidence="1">
    <location>
        <begin position="123"/>
        <end position="140"/>
    </location>
</feature>